<feature type="transmembrane region" description="Helical" evidence="11">
    <location>
        <begin position="83"/>
        <end position="109"/>
    </location>
</feature>
<feature type="transmembrane region" description="Helical" evidence="11">
    <location>
        <begin position="357"/>
        <end position="381"/>
    </location>
</feature>
<dbReference type="GeneID" id="106668269"/>
<evidence type="ECO:0000256" key="11">
    <source>
        <dbReference type="RuleBase" id="RU361221"/>
    </source>
</evidence>
<feature type="region of interest" description="Disordered" evidence="12">
    <location>
        <begin position="1"/>
        <end position="21"/>
    </location>
</feature>
<keyword evidence="8 11" id="KW-0472">Membrane</keyword>
<keyword evidence="7 10" id="KW-0129">CBS domain</keyword>
<comment type="similarity">
    <text evidence="11">Belongs to the chloride channel (TC 2.A.49) family.</text>
</comment>
<feature type="domain" description="CBS" evidence="13">
    <location>
        <begin position="681"/>
        <end position="738"/>
    </location>
</feature>
<organism evidence="14 15">
    <name type="scientific">Cimex lectularius</name>
    <name type="common">Bed bug</name>
    <name type="synonym">Acanthia lectularia</name>
    <dbReference type="NCBI Taxonomy" id="79782"/>
    <lineage>
        <taxon>Eukaryota</taxon>
        <taxon>Metazoa</taxon>
        <taxon>Ecdysozoa</taxon>
        <taxon>Arthropoda</taxon>
        <taxon>Hexapoda</taxon>
        <taxon>Insecta</taxon>
        <taxon>Pterygota</taxon>
        <taxon>Neoptera</taxon>
        <taxon>Paraneoptera</taxon>
        <taxon>Hemiptera</taxon>
        <taxon>Heteroptera</taxon>
        <taxon>Panheteroptera</taxon>
        <taxon>Cimicomorpha</taxon>
        <taxon>Cimicidae</taxon>
        <taxon>Cimex</taxon>
    </lineage>
</organism>
<keyword evidence="4" id="KW-0677">Repeat</keyword>
<dbReference type="Proteomes" id="UP000494040">
    <property type="component" value="Unassembled WGS sequence"/>
</dbReference>
<dbReference type="InterPro" id="IPR051280">
    <property type="entry name" value="Cl-channel/antiporter"/>
</dbReference>
<protein>
    <recommendedName>
        <fullName evidence="11">Chloride channel protein</fullName>
    </recommendedName>
</protein>
<dbReference type="Pfam" id="PF00654">
    <property type="entry name" value="Voltage_CLC"/>
    <property type="match status" value="1"/>
</dbReference>
<feature type="transmembrane region" description="Helical" evidence="11">
    <location>
        <begin position="129"/>
        <end position="149"/>
    </location>
</feature>
<dbReference type="KEGG" id="clec:106668269"/>
<feature type="transmembrane region" description="Helical" evidence="11">
    <location>
        <begin position="470"/>
        <end position="491"/>
    </location>
</feature>
<keyword evidence="2 11" id="KW-0813">Transport</keyword>
<keyword evidence="3 11" id="KW-0812">Transmembrane</keyword>
<feature type="transmembrane region" description="Helical" evidence="11">
    <location>
        <begin position="198"/>
        <end position="216"/>
    </location>
</feature>
<evidence type="ECO:0000256" key="4">
    <source>
        <dbReference type="ARBA" id="ARBA00022737"/>
    </source>
</evidence>
<feature type="transmembrane region" description="Helical" evidence="11">
    <location>
        <begin position="270"/>
        <end position="292"/>
    </location>
</feature>
<dbReference type="RefSeq" id="XP_024080392.1">
    <property type="nucleotide sequence ID" value="XM_024224624.1"/>
</dbReference>
<dbReference type="Pfam" id="PF00571">
    <property type="entry name" value="CBS"/>
    <property type="match status" value="1"/>
</dbReference>
<dbReference type="EnsemblMetazoa" id="XM_024224624.1">
    <property type="protein sequence ID" value="XP_024080392.1"/>
    <property type="gene ID" value="LOC106668269"/>
</dbReference>
<dbReference type="EnsemblMetazoa" id="XM_014396865.2">
    <property type="protein sequence ID" value="XP_014252351.1"/>
    <property type="gene ID" value="LOC106668269"/>
</dbReference>
<evidence type="ECO:0000256" key="5">
    <source>
        <dbReference type="ARBA" id="ARBA00022989"/>
    </source>
</evidence>
<dbReference type="InterPro" id="IPR001807">
    <property type="entry name" value="ClC"/>
</dbReference>
<feature type="transmembrane region" description="Helical" evidence="11">
    <location>
        <begin position="533"/>
        <end position="550"/>
    </location>
</feature>
<dbReference type="SMART" id="SM00116">
    <property type="entry name" value="CBS"/>
    <property type="match status" value="1"/>
</dbReference>
<reference evidence="14" key="1">
    <citation type="submission" date="2022-01" db="UniProtKB">
        <authorList>
            <consortium name="EnsemblMetazoa"/>
        </authorList>
    </citation>
    <scope>IDENTIFICATION</scope>
</reference>
<comment type="subcellular location">
    <subcellularLocation>
        <location evidence="1 11">Membrane</location>
        <topology evidence="1 11">Multi-pass membrane protein</topology>
    </subcellularLocation>
</comment>
<dbReference type="InterPro" id="IPR014743">
    <property type="entry name" value="Cl-channel_core"/>
</dbReference>
<dbReference type="PROSITE" id="PS51371">
    <property type="entry name" value="CBS"/>
    <property type="match status" value="1"/>
</dbReference>
<keyword evidence="6 11" id="KW-0406">Ion transport</keyword>
<feature type="transmembrane region" description="Helical" evidence="11">
    <location>
        <begin position="503"/>
        <end position="527"/>
    </location>
</feature>
<evidence type="ECO:0000256" key="6">
    <source>
        <dbReference type="ARBA" id="ARBA00023065"/>
    </source>
</evidence>
<evidence type="ECO:0000256" key="1">
    <source>
        <dbReference type="ARBA" id="ARBA00004141"/>
    </source>
</evidence>
<dbReference type="PANTHER" id="PTHR11689">
    <property type="entry name" value="CHLORIDE CHANNEL PROTEIN CLC FAMILY MEMBER"/>
    <property type="match status" value="1"/>
</dbReference>
<dbReference type="Gene3D" id="1.10.3080.10">
    <property type="entry name" value="Clc chloride channel"/>
    <property type="match status" value="1"/>
</dbReference>
<feature type="transmembrane region" description="Helical" evidence="11">
    <location>
        <begin position="440"/>
        <end position="458"/>
    </location>
</feature>
<dbReference type="PRINTS" id="PR00762">
    <property type="entry name" value="CLCHANNEL"/>
</dbReference>
<feature type="transmembrane region" description="Helical" evidence="11">
    <location>
        <begin position="170"/>
        <end position="192"/>
    </location>
</feature>
<evidence type="ECO:0000256" key="9">
    <source>
        <dbReference type="ARBA" id="ARBA00023214"/>
    </source>
</evidence>
<dbReference type="RefSeq" id="XP_014252351.1">
    <property type="nucleotide sequence ID" value="XM_014396865.2"/>
</dbReference>
<evidence type="ECO:0000313" key="15">
    <source>
        <dbReference type="Proteomes" id="UP000494040"/>
    </source>
</evidence>
<dbReference type="SUPFAM" id="SSF54631">
    <property type="entry name" value="CBS-domain pair"/>
    <property type="match status" value="1"/>
</dbReference>
<accession>A0A8I6RY94</accession>
<dbReference type="InterPro" id="IPR000644">
    <property type="entry name" value="CBS_dom"/>
</dbReference>
<dbReference type="InterPro" id="IPR046342">
    <property type="entry name" value="CBS_dom_sf"/>
</dbReference>
<evidence type="ECO:0000256" key="3">
    <source>
        <dbReference type="ARBA" id="ARBA00022692"/>
    </source>
</evidence>
<keyword evidence="9 11" id="KW-0868">Chloride</keyword>
<name>A0A8I6RY94_CIMLE</name>
<dbReference type="SUPFAM" id="SSF81340">
    <property type="entry name" value="Clc chloride channel"/>
    <property type="match status" value="1"/>
</dbReference>
<dbReference type="GO" id="GO:0005254">
    <property type="term" value="F:chloride channel activity"/>
    <property type="evidence" value="ECO:0007669"/>
    <property type="project" value="UniProtKB-UniRule"/>
</dbReference>
<feature type="transmembrane region" description="Helical" evidence="11">
    <location>
        <begin position="236"/>
        <end position="258"/>
    </location>
</feature>
<evidence type="ECO:0000256" key="8">
    <source>
        <dbReference type="ARBA" id="ARBA00023136"/>
    </source>
</evidence>
<keyword evidence="15" id="KW-1185">Reference proteome</keyword>
<evidence type="ECO:0000256" key="2">
    <source>
        <dbReference type="ARBA" id="ARBA00022448"/>
    </source>
</evidence>
<dbReference type="Gene3D" id="3.10.580.10">
    <property type="entry name" value="CBS-domain"/>
    <property type="match status" value="1"/>
</dbReference>
<evidence type="ECO:0000259" key="13">
    <source>
        <dbReference type="PROSITE" id="PS51371"/>
    </source>
</evidence>
<evidence type="ECO:0000256" key="12">
    <source>
        <dbReference type="SAM" id="MobiDB-lite"/>
    </source>
</evidence>
<keyword evidence="5 11" id="KW-1133">Transmembrane helix</keyword>
<evidence type="ECO:0000256" key="7">
    <source>
        <dbReference type="ARBA" id="ARBA00023122"/>
    </source>
</evidence>
<sequence>MPRKKHKNQLQEAPPDTMASPDLQTQESVLSVMLINKEEPSYDTLHLPKPEINSLNFDYPFASKFFLKQESETSETKRLYLKWIVLFLITIIVPSTFLILEISIGEFMALKIKIMSLLLKNGKVVPAVMFWWLVNLSLALLSGSLVIFLEPTGEGSGLPEILGFLNGVDVPNLCSSMSFIVRSLATFLMVMANLPGGLQEPFLLIGVIFGGLIYKIGIKKFRPFYTFEWDIDRRNFAAAGLAASTATVFGTPLGGLMFAMEHLSHWRGEIIFLFMATGTIASFISVCTYYYYRGMKDGEFHPINIFSPLREDSIFVDFVEIPMYFLIGIIGGLSGACWTLFQSILIRIRYRFLKNKWLRLADIAVVTSIISLSGILFYIALDKSANCMDDKLAEREKYTLLKEFNPHCTGNASYASMSTLMFQDPAYITRTLFTVKKDQYSPHVLVVFLCQFYLWSLLHCGTFMPSGIILPNLIIGAVWGRILSMVLTHLSFIKDSYKKPIKLAYLCAVAQTSGVTKMGLGLTIIMIEASGTINFVIPVMIIVIVSRFLSKLFGSSIIKTIALVKGYIMLSNSPIPLWVDMSVENIMNRKMVCLPSIVSTENIKKILETYLHLAFPIADSGGSISPMEGPISIKGMILRKQLLALINPTAYATKRSVLLTSNKPIEITVPMSTQFNLEEYLNPTPFTIYRTASLTRACSIFTALALHTLIVVDENMQAVGLITRRDLILAKKGVHWGIF</sequence>
<evidence type="ECO:0000256" key="10">
    <source>
        <dbReference type="PROSITE-ProRule" id="PRU00703"/>
    </source>
</evidence>
<feature type="transmembrane region" description="Helical" evidence="11">
    <location>
        <begin position="323"/>
        <end position="345"/>
    </location>
</feature>
<evidence type="ECO:0000313" key="14">
    <source>
        <dbReference type="EnsemblMetazoa" id="XP_014252351.1"/>
    </source>
</evidence>
<dbReference type="OrthoDB" id="6627092at2759"/>
<dbReference type="AlphaFoldDB" id="A0A8I6RY94"/>
<dbReference type="GO" id="GO:0005765">
    <property type="term" value="C:lysosomal membrane"/>
    <property type="evidence" value="ECO:0007669"/>
    <property type="project" value="TreeGrafter"/>
</dbReference>
<dbReference type="PANTHER" id="PTHR11689:SF136">
    <property type="entry name" value="H(+)_CL(-) EXCHANGE TRANSPORTER 7"/>
    <property type="match status" value="1"/>
</dbReference>
<proteinExistence type="inferred from homology"/>